<sequence>MFDEEWSVLSQPTGCGQIVGGNREVRRGGRLALRGGPRRPVCAGQVLLLPVVFFCLSVERVSTLPVISILRASFSPPKQTIKIKYLYLFCPAKQPDCRT</sequence>
<organism evidence="1 2">
    <name type="scientific">Vogesella oryzagri</name>
    <dbReference type="NCBI Taxonomy" id="3160864"/>
    <lineage>
        <taxon>Bacteria</taxon>
        <taxon>Pseudomonadati</taxon>
        <taxon>Pseudomonadota</taxon>
        <taxon>Betaproteobacteria</taxon>
        <taxon>Neisseriales</taxon>
        <taxon>Chromobacteriaceae</taxon>
        <taxon>Vogesella</taxon>
    </lineage>
</organism>
<dbReference type="EMBL" id="JBEFLD010000003">
    <property type="protein sequence ID" value="MEQ6290161.1"/>
    <property type="molecule type" value="Genomic_DNA"/>
</dbReference>
<evidence type="ECO:0000313" key="1">
    <source>
        <dbReference type="EMBL" id="MEQ6290161.1"/>
    </source>
</evidence>
<evidence type="ECO:0008006" key="3">
    <source>
        <dbReference type="Google" id="ProtNLM"/>
    </source>
</evidence>
<evidence type="ECO:0000313" key="2">
    <source>
        <dbReference type="Proteomes" id="UP001433638"/>
    </source>
</evidence>
<dbReference type="RefSeq" id="WP_349585396.1">
    <property type="nucleotide sequence ID" value="NZ_JBEFLD010000003.1"/>
</dbReference>
<protein>
    <recommendedName>
        <fullName evidence="3">Transposase</fullName>
    </recommendedName>
</protein>
<proteinExistence type="predicted"/>
<accession>A0ABV1M1Q2</accession>
<comment type="caution">
    <text evidence="1">The sequence shown here is derived from an EMBL/GenBank/DDBJ whole genome shotgun (WGS) entry which is preliminary data.</text>
</comment>
<reference evidence="1" key="1">
    <citation type="submission" date="2024-06" db="EMBL/GenBank/DDBJ databases">
        <title>Genome sequence of Vogesella sp. MAHUQ-64.</title>
        <authorList>
            <person name="Huq M.A."/>
        </authorList>
    </citation>
    <scope>NUCLEOTIDE SEQUENCE</scope>
    <source>
        <strain evidence="1">MAHUQ-64</strain>
    </source>
</reference>
<dbReference type="Proteomes" id="UP001433638">
    <property type="component" value="Unassembled WGS sequence"/>
</dbReference>
<keyword evidence="2" id="KW-1185">Reference proteome</keyword>
<name>A0ABV1M1Q2_9NEIS</name>
<gene>
    <name evidence="1" type="ORF">ABNW52_05975</name>
</gene>